<comment type="caution">
    <text evidence="1">The sequence shown here is derived from an EMBL/GenBank/DDBJ whole genome shotgun (WGS) entry which is preliminary data.</text>
</comment>
<keyword evidence="2" id="KW-1185">Reference proteome</keyword>
<proteinExistence type="predicted"/>
<evidence type="ECO:0000313" key="2">
    <source>
        <dbReference type="Proteomes" id="UP001500167"/>
    </source>
</evidence>
<reference evidence="2" key="1">
    <citation type="journal article" date="2019" name="Int. J. Syst. Evol. Microbiol.">
        <title>The Global Catalogue of Microorganisms (GCM) 10K type strain sequencing project: providing services to taxonomists for standard genome sequencing and annotation.</title>
        <authorList>
            <consortium name="The Broad Institute Genomics Platform"/>
            <consortium name="The Broad Institute Genome Sequencing Center for Infectious Disease"/>
            <person name="Wu L."/>
            <person name="Ma J."/>
        </authorList>
    </citation>
    <scope>NUCLEOTIDE SEQUENCE [LARGE SCALE GENOMIC DNA]</scope>
    <source>
        <strain evidence="2">JCM 16722</strain>
    </source>
</reference>
<protein>
    <submittedName>
        <fullName evidence="1">Uncharacterized protein</fullName>
    </submittedName>
</protein>
<name>A0ABP8A2M6_9SPHI</name>
<dbReference type="Proteomes" id="UP001500167">
    <property type="component" value="Unassembled WGS sequence"/>
</dbReference>
<accession>A0ABP8A2M6</accession>
<dbReference type="RefSeq" id="WP_257096065.1">
    <property type="nucleotide sequence ID" value="NZ_BAAAZK010000006.1"/>
</dbReference>
<dbReference type="EMBL" id="BAAAZK010000006">
    <property type="protein sequence ID" value="GAA4176366.1"/>
    <property type="molecule type" value="Genomic_DNA"/>
</dbReference>
<sequence>MAPDHSRDKQGLNQVQTTHRTLIINNLKQTYLSRQMDEDNYRDISAPKAKRRKIISVIHEDDYHLTLIADDTLAQLNELFSVKAGPSNFFIDPVVKWNTYP</sequence>
<organism evidence="1 2">
    <name type="scientific">Sphingobacterium ginsenosidimutans</name>
    <dbReference type="NCBI Taxonomy" id="687845"/>
    <lineage>
        <taxon>Bacteria</taxon>
        <taxon>Pseudomonadati</taxon>
        <taxon>Bacteroidota</taxon>
        <taxon>Sphingobacteriia</taxon>
        <taxon>Sphingobacteriales</taxon>
        <taxon>Sphingobacteriaceae</taxon>
        <taxon>Sphingobacterium</taxon>
    </lineage>
</organism>
<gene>
    <name evidence="1" type="ORF">GCM10022218_23700</name>
</gene>
<evidence type="ECO:0000313" key="1">
    <source>
        <dbReference type="EMBL" id="GAA4176366.1"/>
    </source>
</evidence>